<accession>A0A0V1CF56</accession>
<organism evidence="1 2">
    <name type="scientific">Trichinella britovi</name>
    <name type="common">Parasitic roundworm</name>
    <dbReference type="NCBI Taxonomy" id="45882"/>
    <lineage>
        <taxon>Eukaryota</taxon>
        <taxon>Metazoa</taxon>
        <taxon>Ecdysozoa</taxon>
        <taxon>Nematoda</taxon>
        <taxon>Enoplea</taxon>
        <taxon>Dorylaimia</taxon>
        <taxon>Trichinellida</taxon>
        <taxon>Trichinellidae</taxon>
        <taxon>Trichinella</taxon>
    </lineage>
</organism>
<sequence length="85" mass="9828">MKTDKYKIAISAILDLFHVGYSNLKHCCNFVISMTAIQLLWTETILSMIDFSWYGRCSKTSKLENFSPALLNIRQNEVLQPKKAR</sequence>
<keyword evidence="2" id="KW-1185">Reference proteome</keyword>
<comment type="caution">
    <text evidence="1">The sequence shown here is derived from an EMBL/GenBank/DDBJ whole genome shotgun (WGS) entry which is preliminary data.</text>
</comment>
<reference evidence="1 2" key="1">
    <citation type="submission" date="2015-01" db="EMBL/GenBank/DDBJ databases">
        <title>Evolution of Trichinella species and genotypes.</title>
        <authorList>
            <person name="Korhonen P.K."/>
            <person name="Edoardo P."/>
            <person name="Giuseppe L.R."/>
            <person name="Gasser R.B."/>
        </authorList>
    </citation>
    <scope>NUCLEOTIDE SEQUENCE [LARGE SCALE GENOMIC DNA]</scope>
    <source>
        <strain evidence="1">ISS120</strain>
    </source>
</reference>
<dbReference type="Proteomes" id="UP000054653">
    <property type="component" value="Unassembled WGS sequence"/>
</dbReference>
<evidence type="ECO:0000313" key="2">
    <source>
        <dbReference type="Proteomes" id="UP000054653"/>
    </source>
</evidence>
<name>A0A0V1CF56_TRIBR</name>
<dbReference type="AlphaFoldDB" id="A0A0V1CF56"/>
<evidence type="ECO:0000313" key="1">
    <source>
        <dbReference type="EMBL" id="KRY47877.1"/>
    </source>
</evidence>
<dbReference type="EMBL" id="JYDI01000226">
    <property type="protein sequence ID" value="KRY47877.1"/>
    <property type="molecule type" value="Genomic_DNA"/>
</dbReference>
<proteinExistence type="predicted"/>
<protein>
    <submittedName>
        <fullName evidence="1">Uncharacterized protein</fullName>
    </submittedName>
</protein>
<gene>
    <name evidence="1" type="ORF">T03_17781</name>
</gene>